<dbReference type="Gene3D" id="3.40.1790.10">
    <property type="entry name" value="Indigoidine synthase domain"/>
    <property type="match status" value="1"/>
</dbReference>
<keyword evidence="2" id="KW-0378">Hydrolase</keyword>
<dbReference type="PANTHER" id="PTHR42909:SF1">
    <property type="entry name" value="CARBOHYDRATE KINASE PFKB DOMAIN-CONTAINING PROTEIN"/>
    <property type="match status" value="1"/>
</dbReference>
<organism evidence="6 7">
    <name type="scientific">Dreissena polymorpha</name>
    <name type="common">Zebra mussel</name>
    <name type="synonym">Mytilus polymorpha</name>
    <dbReference type="NCBI Taxonomy" id="45954"/>
    <lineage>
        <taxon>Eukaryota</taxon>
        <taxon>Metazoa</taxon>
        <taxon>Spiralia</taxon>
        <taxon>Lophotrochozoa</taxon>
        <taxon>Mollusca</taxon>
        <taxon>Bivalvia</taxon>
        <taxon>Autobranchia</taxon>
        <taxon>Heteroconchia</taxon>
        <taxon>Euheterodonta</taxon>
        <taxon>Imparidentia</taxon>
        <taxon>Neoheterodontei</taxon>
        <taxon>Myida</taxon>
        <taxon>Dreissenoidea</taxon>
        <taxon>Dreissenidae</taxon>
        <taxon>Dreissena</taxon>
    </lineage>
</organism>
<evidence type="ECO:0000256" key="3">
    <source>
        <dbReference type="ARBA" id="ARBA00023211"/>
    </source>
</evidence>
<reference evidence="6" key="1">
    <citation type="journal article" date="2019" name="bioRxiv">
        <title>The Genome of the Zebra Mussel, Dreissena polymorpha: A Resource for Invasive Species Research.</title>
        <authorList>
            <person name="McCartney M.A."/>
            <person name="Auch B."/>
            <person name="Kono T."/>
            <person name="Mallez S."/>
            <person name="Zhang Y."/>
            <person name="Obille A."/>
            <person name="Becker A."/>
            <person name="Abrahante J.E."/>
            <person name="Garbe J."/>
            <person name="Badalamenti J.P."/>
            <person name="Herman A."/>
            <person name="Mangelson H."/>
            <person name="Liachko I."/>
            <person name="Sullivan S."/>
            <person name="Sone E.D."/>
            <person name="Koren S."/>
            <person name="Silverstein K.A.T."/>
            <person name="Beckman K.B."/>
            <person name="Gohl D.M."/>
        </authorList>
    </citation>
    <scope>NUCLEOTIDE SEQUENCE</scope>
    <source>
        <strain evidence="6">Duluth1</strain>
        <tissue evidence="6">Whole animal</tissue>
    </source>
</reference>
<comment type="caution">
    <text evidence="6">The sequence shown here is derived from an EMBL/GenBank/DDBJ whole genome shotgun (WGS) entry which is preliminary data.</text>
</comment>
<gene>
    <name evidence="6" type="ORF">DPMN_070008</name>
</gene>
<evidence type="ECO:0000313" key="6">
    <source>
        <dbReference type="EMBL" id="KAH3710524.1"/>
    </source>
</evidence>
<proteinExistence type="inferred from homology"/>
<evidence type="ECO:0000256" key="1">
    <source>
        <dbReference type="ARBA" id="ARBA00022723"/>
    </source>
</evidence>
<dbReference type="HAMAP" id="MF_01876">
    <property type="entry name" value="PsiMP_glycosidase"/>
    <property type="match status" value="1"/>
</dbReference>
<accession>A0A9D4BVC9</accession>
<reference evidence="6" key="2">
    <citation type="submission" date="2020-11" db="EMBL/GenBank/DDBJ databases">
        <authorList>
            <person name="McCartney M.A."/>
            <person name="Auch B."/>
            <person name="Kono T."/>
            <person name="Mallez S."/>
            <person name="Becker A."/>
            <person name="Gohl D.M."/>
            <person name="Silverstein K.A.T."/>
            <person name="Koren S."/>
            <person name="Bechman K.B."/>
            <person name="Herman A."/>
            <person name="Abrahante J.E."/>
            <person name="Garbe J."/>
        </authorList>
    </citation>
    <scope>NUCLEOTIDE SEQUENCE</scope>
    <source>
        <strain evidence="6">Duluth1</strain>
        <tissue evidence="6">Whole animal</tissue>
    </source>
</reference>
<keyword evidence="7" id="KW-1185">Reference proteome</keyword>
<sequence length="317" mass="33872">MARSVTPLLKSYLKSNLINQGCQHRGFSYSSCLRTGHLKFSEQVKAAIAARQPVVALETTIVTHGMPAPQNIRTALEVEDIVRQSGAVPATIGIIKGQVYIGLERDQIEYLADPGTTAVKTSRHDLAYVLSQGLNGGTTVSGTMVLAHMAGIPVFVTGGIGGVHRGAESTMDISADLTELGRTPVTVVSAGIKSILDIGRTLEYLETQGVCVATYGATNDFPAFFSRSSGFKAPYHVTSPYQVACMIEKNHELGLQSGSLIAVPIPLEFDTLGQEIETVIQSVVREAQDKGISGKEVTPYILKRVNDLTQGKSLQAK</sequence>
<dbReference type="GO" id="GO:0046872">
    <property type="term" value="F:metal ion binding"/>
    <property type="evidence" value="ECO:0007669"/>
    <property type="project" value="UniProtKB-KW"/>
</dbReference>
<dbReference type="InterPro" id="IPR022830">
    <property type="entry name" value="Indigdn_synthA-like"/>
</dbReference>
<keyword evidence="3" id="KW-0464">Manganese</keyword>
<evidence type="ECO:0000313" key="7">
    <source>
        <dbReference type="Proteomes" id="UP000828390"/>
    </source>
</evidence>
<dbReference type="SUPFAM" id="SSF110581">
    <property type="entry name" value="Indigoidine synthase A-like"/>
    <property type="match status" value="1"/>
</dbReference>
<protein>
    <recommendedName>
        <fullName evidence="8">Pseudouridine-5'-phosphate glycosidase</fullName>
    </recommendedName>
</protein>
<keyword evidence="4" id="KW-0456">Lyase</keyword>
<evidence type="ECO:0000256" key="2">
    <source>
        <dbReference type="ARBA" id="ARBA00022801"/>
    </source>
</evidence>
<dbReference type="GO" id="GO:0005737">
    <property type="term" value="C:cytoplasm"/>
    <property type="evidence" value="ECO:0007669"/>
    <property type="project" value="TreeGrafter"/>
</dbReference>
<keyword evidence="1" id="KW-0479">Metal-binding</keyword>
<dbReference type="PANTHER" id="PTHR42909">
    <property type="entry name" value="ZGC:136858"/>
    <property type="match status" value="1"/>
</dbReference>
<name>A0A9D4BVC9_DREPO</name>
<evidence type="ECO:0000256" key="4">
    <source>
        <dbReference type="ARBA" id="ARBA00023239"/>
    </source>
</evidence>
<evidence type="ECO:0008006" key="8">
    <source>
        <dbReference type="Google" id="ProtNLM"/>
    </source>
</evidence>
<dbReference type="GO" id="GO:0004730">
    <property type="term" value="F:pseudouridylate synthase activity"/>
    <property type="evidence" value="ECO:0007669"/>
    <property type="project" value="InterPro"/>
</dbReference>
<dbReference type="GO" id="GO:0016798">
    <property type="term" value="F:hydrolase activity, acting on glycosyl bonds"/>
    <property type="evidence" value="ECO:0007669"/>
    <property type="project" value="UniProtKB-KW"/>
</dbReference>
<keyword evidence="5" id="KW-0326">Glycosidase</keyword>
<dbReference type="Proteomes" id="UP000828390">
    <property type="component" value="Unassembled WGS sequence"/>
</dbReference>
<dbReference type="InterPro" id="IPR007342">
    <property type="entry name" value="PsuG"/>
</dbReference>
<dbReference type="EMBL" id="JAIWYP010000014">
    <property type="protein sequence ID" value="KAH3710524.1"/>
    <property type="molecule type" value="Genomic_DNA"/>
</dbReference>
<dbReference type="AlphaFoldDB" id="A0A9D4BVC9"/>
<evidence type="ECO:0000256" key="5">
    <source>
        <dbReference type="ARBA" id="ARBA00023295"/>
    </source>
</evidence>
<dbReference type="Pfam" id="PF04227">
    <property type="entry name" value="Indigoidine_A"/>
    <property type="match status" value="1"/>
</dbReference>